<dbReference type="EC" id="2.7.7.6" evidence="2 10"/>
<evidence type="ECO:0000256" key="3">
    <source>
        <dbReference type="ARBA" id="ARBA00013725"/>
    </source>
</evidence>
<dbReference type="Pfam" id="PF01192">
    <property type="entry name" value="RNA_pol_Rpb6"/>
    <property type="match status" value="1"/>
</dbReference>
<evidence type="ECO:0000256" key="10">
    <source>
        <dbReference type="HAMAP-Rule" id="MF_00366"/>
    </source>
</evidence>
<sequence>MLYPSIDDLMKKVDSKYKLVTLAAKRARELRDKGNPYIKDPKSHKYVGVALEEIVSGYITYEEEKQSEK</sequence>
<dbReference type="GO" id="GO:0003677">
    <property type="term" value="F:DNA binding"/>
    <property type="evidence" value="ECO:0007669"/>
    <property type="project" value="UniProtKB-UniRule"/>
</dbReference>
<dbReference type="GO" id="GO:0000428">
    <property type="term" value="C:DNA-directed RNA polymerase complex"/>
    <property type="evidence" value="ECO:0007669"/>
    <property type="project" value="UniProtKB-KW"/>
</dbReference>
<dbReference type="GO" id="GO:0003899">
    <property type="term" value="F:DNA-directed RNA polymerase activity"/>
    <property type="evidence" value="ECO:0007669"/>
    <property type="project" value="UniProtKB-UniRule"/>
</dbReference>
<dbReference type="KEGG" id="cthu:HUR95_10450"/>
<keyword evidence="6 10" id="KW-0548">Nucleotidyltransferase</keyword>
<gene>
    <name evidence="10 12" type="primary">rpoZ</name>
    <name evidence="11" type="ORF">CathTA2_1901</name>
    <name evidence="12" type="ORF">HUR95_10450</name>
</gene>
<dbReference type="OrthoDB" id="9815459at2"/>
<evidence type="ECO:0000256" key="8">
    <source>
        <dbReference type="ARBA" id="ARBA00029924"/>
    </source>
</evidence>
<dbReference type="EMBL" id="AFCE01000144">
    <property type="protein sequence ID" value="EGL82610.1"/>
    <property type="molecule type" value="Genomic_DNA"/>
</dbReference>
<keyword evidence="14" id="KW-1185">Reference proteome</keyword>
<dbReference type="Proteomes" id="UP000825179">
    <property type="component" value="Chromosome"/>
</dbReference>
<evidence type="ECO:0000256" key="4">
    <source>
        <dbReference type="ARBA" id="ARBA00022478"/>
    </source>
</evidence>
<dbReference type="PANTHER" id="PTHR34476:SF1">
    <property type="entry name" value="DNA-DIRECTED RNA POLYMERASE SUBUNIT OMEGA"/>
    <property type="match status" value="1"/>
</dbReference>
<proteinExistence type="inferred from homology"/>
<evidence type="ECO:0000313" key="14">
    <source>
        <dbReference type="Proteomes" id="UP000825179"/>
    </source>
</evidence>
<dbReference type="eggNOG" id="COG1758">
    <property type="taxonomic scope" value="Bacteria"/>
</dbReference>
<evidence type="ECO:0000256" key="6">
    <source>
        <dbReference type="ARBA" id="ARBA00022695"/>
    </source>
</evidence>
<keyword evidence="7 10" id="KW-0804">Transcription</keyword>
<dbReference type="InterPro" id="IPR003716">
    <property type="entry name" value="DNA-dir_RNA_pol_omega"/>
</dbReference>
<keyword evidence="5 10" id="KW-0808">Transferase</keyword>
<name>F5L7V1_CALTT</name>
<protein>
    <recommendedName>
        <fullName evidence="3 10">DNA-directed RNA polymerase subunit omega</fullName>
        <shortName evidence="10">RNAP omega subunit</shortName>
        <ecNumber evidence="2 10">2.7.7.6</ecNumber>
    </recommendedName>
    <alternativeName>
        <fullName evidence="10">RNA polymerase omega subunit</fullName>
    </alternativeName>
    <alternativeName>
        <fullName evidence="8 10">Transcriptase subunit omega</fullName>
    </alternativeName>
</protein>
<dbReference type="Proteomes" id="UP000010716">
    <property type="component" value="Unassembled WGS sequence"/>
</dbReference>
<dbReference type="PANTHER" id="PTHR34476">
    <property type="entry name" value="DNA-DIRECTED RNA POLYMERASE SUBUNIT OMEGA"/>
    <property type="match status" value="1"/>
</dbReference>
<dbReference type="RefSeq" id="WP_007505065.1">
    <property type="nucleotide sequence ID" value="NZ_AFCE01000144.1"/>
</dbReference>
<organism evidence="11 13">
    <name type="scientific">Caldalkalibacillus thermarum (strain TA2.A1)</name>
    <dbReference type="NCBI Taxonomy" id="986075"/>
    <lineage>
        <taxon>Bacteria</taxon>
        <taxon>Bacillati</taxon>
        <taxon>Bacillota</taxon>
        <taxon>Bacilli</taxon>
        <taxon>Bacillales</taxon>
        <taxon>Bacillaceae</taxon>
        <taxon>Caldalkalibacillus</taxon>
    </lineage>
</organism>
<dbReference type="HAMAP" id="MF_00366">
    <property type="entry name" value="RNApol_bact_RpoZ"/>
    <property type="match status" value="1"/>
</dbReference>
<reference evidence="11 13" key="1">
    <citation type="journal article" date="2011" name="J. Bacteriol.">
        <title>Draft genome sequence of the thermoalkaliphilic Caldalkalibacillus thermarum strain TA2.A1.</title>
        <authorList>
            <person name="Kalamorz F."/>
            <person name="Keis S."/>
            <person name="McMillan D.G."/>
            <person name="Olsson K."/>
            <person name="Stanton J.A."/>
            <person name="Stockwell P."/>
            <person name="Black M.A."/>
            <person name="Klingeman D.M."/>
            <person name="Land M.L."/>
            <person name="Han C.S."/>
            <person name="Martin S.L."/>
            <person name="Becher S.A."/>
            <person name="Peddie C.J."/>
            <person name="Morgan H.W."/>
            <person name="Matthies D."/>
            <person name="Preiss L."/>
            <person name="Meier T."/>
            <person name="Brown S.D."/>
            <person name="Cook G.M."/>
        </authorList>
    </citation>
    <scope>NUCLEOTIDE SEQUENCE [LARGE SCALE GENOMIC DNA]</scope>
    <source>
        <strain evidence="11 13">TA2.A1</strain>
    </source>
</reference>
<dbReference type="InterPro" id="IPR036161">
    <property type="entry name" value="RPB6/omega-like_sf"/>
</dbReference>
<dbReference type="GO" id="GO:0006351">
    <property type="term" value="P:DNA-templated transcription"/>
    <property type="evidence" value="ECO:0007669"/>
    <property type="project" value="UniProtKB-UniRule"/>
</dbReference>
<comment type="function">
    <text evidence="10">Promotes RNA polymerase assembly. Latches the N- and C-terminal regions of the beta' subunit thereby facilitating its interaction with the beta and alpha subunits.</text>
</comment>
<evidence type="ECO:0000313" key="12">
    <source>
        <dbReference type="EMBL" id="QZT32796.1"/>
    </source>
</evidence>
<dbReference type="Gene3D" id="3.90.940.10">
    <property type="match status" value="1"/>
</dbReference>
<dbReference type="SUPFAM" id="SSF63562">
    <property type="entry name" value="RPB6/omega subunit-like"/>
    <property type="match status" value="1"/>
</dbReference>
<accession>F5L7V1</accession>
<evidence type="ECO:0000256" key="9">
    <source>
        <dbReference type="ARBA" id="ARBA00048552"/>
    </source>
</evidence>
<dbReference type="AlphaFoldDB" id="F5L7V1"/>
<reference evidence="12" key="3">
    <citation type="submission" date="2021-08" db="EMBL/GenBank/DDBJ databases">
        <authorList>
            <person name="de Jong S."/>
            <person name="van den Broek M."/>
            <person name="Merkel A."/>
            <person name="de la Torre Cortes P."/>
            <person name="Kalamorz F."/>
            <person name="Cook G."/>
            <person name="van Loosdrecht M."/>
            <person name="McMillan D."/>
        </authorList>
    </citation>
    <scope>NUCLEOTIDE SEQUENCE</scope>
    <source>
        <strain evidence="12">TA2.A1</strain>
    </source>
</reference>
<evidence type="ECO:0000256" key="2">
    <source>
        <dbReference type="ARBA" id="ARBA00012418"/>
    </source>
</evidence>
<dbReference type="NCBIfam" id="TIGR00690">
    <property type="entry name" value="rpoZ"/>
    <property type="match status" value="1"/>
</dbReference>
<dbReference type="SMART" id="SM01409">
    <property type="entry name" value="RNA_pol_Rpb6"/>
    <property type="match status" value="1"/>
</dbReference>
<dbReference type="InterPro" id="IPR006110">
    <property type="entry name" value="Pol_omega/Rpo6/RPB6"/>
</dbReference>
<evidence type="ECO:0000256" key="5">
    <source>
        <dbReference type="ARBA" id="ARBA00022679"/>
    </source>
</evidence>
<evidence type="ECO:0000313" key="13">
    <source>
        <dbReference type="Proteomes" id="UP000010716"/>
    </source>
</evidence>
<evidence type="ECO:0000256" key="1">
    <source>
        <dbReference type="ARBA" id="ARBA00006711"/>
    </source>
</evidence>
<comment type="catalytic activity">
    <reaction evidence="9 10">
        <text>RNA(n) + a ribonucleoside 5'-triphosphate = RNA(n+1) + diphosphate</text>
        <dbReference type="Rhea" id="RHEA:21248"/>
        <dbReference type="Rhea" id="RHEA-COMP:14527"/>
        <dbReference type="Rhea" id="RHEA-COMP:17342"/>
        <dbReference type="ChEBI" id="CHEBI:33019"/>
        <dbReference type="ChEBI" id="CHEBI:61557"/>
        <dbReference type="ChEBI" id="CHEBI:140395"/>
        <dbReference type="EC" id="2.7.7.6"/>
    </reaction>
</comment>
<dbReference type="EMBL" id="CP082237">
    <property type="protein sequence ID" value="QZT32796.1"/>
    <property type="molecule type" value="Genomic_DNA"/>
</dbReference>
<reference evidence="12 14" key="2">
    <citation type="journal article" date="2020" name="Extremophiles">
        <title>Genomic analysis of Caldalkalibacillus thermarum TA2.A1 reveals aerobic alkaliphilic metabolism and evolutionary hallmarks linking alkaliphilic bacteria and plant life.</title>
        <authorList>
            <person name="de Jong S.I."/>
            <person name="van den Broek M.A."/>
            <person name="Merkel A.Y."/>
            <person name="de la Torre Cortes P."/>
            <person name="Kalamorz F."/>
            <person name="Cook G.M."/>
            <person name="van Loosdrecht M.C.M."/>
            <person name="McMillan D.G.G."/>
        </authorList>
    </citation>
    <scope>NUCLEOTIDE SEQUENCE [LARGE SCALE GENOMIC DNA]</scope>
    <source>
        <strain evidence="12 14">TA2.A1</strain>
    </source>
</reference>
<evidence type="ECO:0000256" key="7">
    <source>
        <dbReference type="ARBA" id="ARBA00023163"/>
    </source>
</evidence>
<evidence type="ECO:0000313" key="11">
    <source>
        <dbReference type="EMBL" id="EGL82610.1"/>
    </source>
</evidence>
<comment type="subunit">
    <text evidence="10">The RNAP catalytic core consists of 2 alpha, 1 beta, 1 beta' and 1 omega subunit. When a sigma factor is associated with the core the holoenzyme is formed, which can initiate transcription.</text>
</comment>
<comment type="similarity">
    <text evidence="1 10">Belongs to the RNA polymerase subunit omega family.</text>
</comment>
<keyword evidence="4 10" id="KW-0240">DNA-directed RNA polymerase</keyword>